<evidence type="ECO:0000256" key="2">
    <source>
        <dbReference type="SAM" id="MobiDB-lite"/>
    </source>
</evidence>
<dbReference type="Proteomes" id="UP001172457">
    <property type="component" value="Chromosome 7"/>
</dbReference>
<organism evidence="3 4">
    <name type="scientific">Centaurea solstitialis</name>
    <name type="common">yellow star-thistle</name>
    <dbReference type="NCBI Taxonomy" id="347529"/>
    <lineage>
        <taxon>Eukaryota</taxon>
        <taxon>Viridiplantae</taxon>
        <taxon>Streptophyta</taxon>
        <taxon>Embryophyta</taxon>
        <taxon>Tracheophyta</taxon>
        <taxon>Spermatophyta</taxon>
        <taxon>Magnoliopsida</taxon>
        <taxon>eudicotyledons</taxon>
        <taxon>Gunneridae</taxon>
        <taxon>Pentapetalae</taxon>
        <taxon>asterids</taxon>
        <taxon>campanulids</taxon>
        <taxon>Asterales</taxon>
        <taxon>Asteraceae</taxon>
        <taxon>Carduoideae</taxon>
        <taxon>Cardueae</taxon>
        <taxon>Centaureinae</taxon>
        <taxon>Centaurea</taxon>
    </lineage>
</organism>
<gene>
    <name evidence="3" type="ORF">OSB04_027899</name>
</gene>
<evidence type="ECO:0008006" key="5">
    <source>
        <dbReference type="Google" id="ProtNLM"/>
    </source>
</evidence>
<feature type="region of interest" description="Disordered" evidence="2">
    <location>
        <begin position="55"/>
        <end position="83"/>
    </location>
</feature>
<sequence>MSKEIDDSMDDLPLSKSFARGKRRSNVQVSVNEDVKEFSEKDYCTQDAGASIRTYKKRKTKLANGKGKKEEDKQKKSNKKQRVMCEGRTLSIRTSPKNLMIVMRTLRPLQRKWVEEIGLESILHLHVDTIPSKLAFGIVNAFDSEQMLIRTSNGDIEVNNESVSRILGLKNEGLDIKAFETEQSWYSKIESWKEQFDDRSCIRAQEVQMKITESERDDWNFRLNFIILFINSMAESSKMGLVNSTILSHLPSELDFKMINWCKYICDCARDAKNAWSSKLLYVDSTSCEAVPHKRLIPAIREWKTSMLNERQKYELNNGGFGKLKLNNQQAEVFQVNLIIQSEEEILKDIDDDLDYLSEKKKSLECKIIEKMKLFPNNKDLKDRKKRFEQMFKMDEKLILLGDTDKGKGIFVEQQEDNATEDEEEGNVNQKDVVVETSCQNSEMNYDDIATSMISSVVVDINQISKQLPEEEEENENEKMDQGFTEADEEKRNKLQKKNEEEEKRKKEKEQEEIQLHKKQQEEQEHNRSQVEKEIDMKKKKEEENRRKQGKQKENKSEKDMEKGNGDEMKKRKMIINFKKGKVDIVEDNEKRIQSVSDVLKSPFKIRIVGINSKPNANDLRFANTVFALQGKKSDILFETKEGDKCSRFMLASMIPGSEVYYNVLDTWCILLNHEERLKSKESPSRLFFPTSPGEMFQEESTDERRIELFWTNICAFMEKYTAMEELKKIQLNGSFHILDNSAVDIPDSAKYGKLPTIVKKVFIKTLKFIDDGRAKKLSNAKQKREKMVWRTTENKIDCGIFVMRHMETFMGGNVSKWVSGFALEGDAQKNQIENLRYKYVARILQSTLNINIEFVKAEVDTFAKQPIEKQEEVLEAAKKIKDEWLEIAEEGIEVVIMSEEENHRTMEASACISLIGNKRTKKQLLNIIDKFNTKKNQCVDQVTSSKRKKVSKKEETKGDNAKKTRKVRSDKIEGKSLIIRTSPKNLVTAIRTLSPMQKKWIEDNGFGSFLFFDIAIIPSRLAYEVVEAFDNDKMVIKTSNGDIKVTTESVSEMLGLRNDGLDINDCVLDNEWNQRVTDWRQQYGEGSIKASDIQKKISESEDNDWNFRLNFIVLFVNSMADTLKMGTLLYVDSTFCQAIPHRRVIPAIREWKTKMLRSREIYEFQNGGFGNLQLNFEIPEVLVDNLMLQTEEQIINELDKDLNDIWARKETLEFKVYKQMKLNPESKNLKEWKKKFEDCFIFKEQVSNLGKTDKQLIVEQQTEEEAVDSESLIQQQQKQNEEVSEEEEVVFFENANGEDCIEQLNVEGDKLNMKSVGESTEDVAVTDKQTVMMEMDENDIASLMIKNVVSDIQISDFAENSVYCEMSTNQEKSHTETDKDAATINESINERQRQVEVKELGKDKEVQHKLKDLPRDIFEEGSKEDTNIHQFWNNVCSFMEKDGDIDDLINFELVFFPIVNGCDYYVICFDLQKGSFHILDNNVTNEASSTNYGIVPYNVHKVFVEALKIIKDERANKLLKAKQKIQKMSWRTSNQVDCGIFAMRHMETFMGGNLLKWHCGFDQEGDKQKLQIEYLRIKYVSEILLSNVNCNKEFVTAEFKIEKRSRKEIVDSRQLKNRMKKSNVEKEKKIAETAEAIPSSSKIKNTSLEKGKEGNKRKKMKQKRNYKIEAKSILLRTSPKNLITANRSLSPVQKKWIEDIGLGSILNLNIDRIPSKLAYGIVQAFDNVQMVIKTTFGDISVTNESVSEMLGLKNEGLDIKDFISDGEWNVELTSWREQYCYSTIRQSEVQKKISESEADDWNFRLNFIILFVNSMANTLKMGTVDTTILSFLPKKDDLKKINWCKYICDSARNTKYIWNSEVDGSFFTGPITFLMLLYVDSTLCKAVPHRRVIPAIKEWNTKMVFQRQIHEFKNGGFGNLELNYEIAEVLADNVFFVKKEEELVYELDKDFNDICGRKKILECKMFDYLELYPDSKILNDWKKKFEGKFRLEEIPIDVERTEKETEGKEKEVEEQQSLNREDSDFQIIDESEQINDQCYAEYLSFKNNIHLEKHMHLDKEKVHENRLGLENRKDYGKLREMIQKRMNRMEKPKDFQKFISESETMPFFEITEVQANEIHKLKENLGRMEVCIKSTPDESEYKVANMLFALQGEKRLPQSMFEEGAKEIRNTKLFWYNMFKFMEKNGDIDDLKDFDLKGLFHILDNNAIGMANCGKYGIVSMVVHKVFSNTLKVIKHPRAEKILNAKEKIQKMKWTTTNDIDCAIFVMRFMETFKGGNVKMWDSGFAKEVDEQKMQIEKLRFKYVAKILLSDINSNKDIVTSEVESFAKQPMEKQLELLQIAKTMKDNWFQNYATRSSICDNFEQICALLMSDLREEESHELRVSKQVIAEGKRKKTDIVSRKKNKMEEEKHKAFSKAGESSTLKEPKEKKKRKKRSVLKKFNSLSIRTSPRNFLIAKSKLKVVQKRWVKQVGLGSMLDMKIETIPSNLSYAVVYNFDSTNMVIRTTKGPIEVTTQSVHEILGLKDEGIDLFTLKTDDEWKEKLDDWKAQFGGESHIRGKHLLQKIMDSNSADMNFKLNFIILFMNSMGETMKMGTINTCLIKHLGKGLEFEKINWCKYIIDCARSTRSAWNEYTETDFYSGPITFLTIEKDNGAFGKLDLNRDEPVIFEDEKISEDEILQSNFILKIS</sequence>
<feature type="compositionally biased region" description="Basic and acidic residues" evidence="2">
    <location>
        <begin position="489"/>
        <end position="570"/>
    </location>
</feature>
<dbReference type="EMBL" id="JARYMX010000007">
    <property type="protein sequence ID" value="KAJ9541393.1"/>
    <property type="molecule type" value="Genomic_DNA"/>
</dbReference>
<evidence type="ECO:0000313" key="4">
    <source>
        <dbReference type="Proteomes" id="UP001172457"/>
    </source>
</evidence>
<keyword evidence="4" id="KW-1185">Reference proteome</keyword>
<protein>
    <recommendedName>
        <fullName evidence="5">Ubiquitin-like protease family profile domain-containing protein</fullName>
    </recommendedName>
</protein>
<feature type="compositionally biased region" description="Basic and acidic residues" evidence="2">
    <location>
        <begin position="953"/>
        <end position="970"/>
    </location>
</feature>
<reference evidence="3" key="1">
    <citation type="submission" date="2023-03" db="EMBL/GenBank/DDBJ databases">
        <title>Chromosome-scale reference genome and RAD-based genetic map of yellow starthistle (Centaurea solstitialis) reveal putative structural variation and QTLs associated with invader traits.</title>
        <authorList>
            <person name="Reatini B."/>
            <person name="Cang F.A."/>
            <person name="Jiang Q."/>
            <person name="Mckibben M.T.W."/>
            <person name="Barker M.S."/>
            <person name="Rieseberg L.H."/>
            <person name="Dlugosch K.M."/>
        </authorList>
    </citation>
    <scope>NUCLEOTIDE SEQUENCE</scope>
    <source>
        <strain evidence="3">CAN-66</strain>
        <tissue evidence="3">Leaf</tissue>
    </source>
</reference>
<dbReference type="PANTHER" id="PTHR34835">
    <property type="entry name" value="OS07G0283600 PROTEIN-RELATED"/>
    <property type="match status" value="1"/>
</dbReference>
<feature type="region of interest" description="Disordered" evidence="2">
    <location>
        <begin position="1"/>
        <end position="25"/>
    </location>
</feature>
<evidence type="ECO:0000313" key="3">
    <source>
        <dbReference type="EMBL" id="KAJ9541393.1"/>
    </source>
</evidence>
<feature type="compositionally biased region" description="Basic and acidic residues" evidence="2">
    <location>
        <begin position="2403"/>
        <end position="2413"/>
    </location>
</feature>
<evidence type="ECO:0000256" key="1">
    <source>
        <dbReference type="SAM" id="Coils"/>
    </source>
</evidence>
<feature type="region of interest" description="Disordered" evidence="2">
    <location>
        <begin position="2403"/>
        <end position="2437"/>
    </location>
</feature>
<name>A0AA38SFG9_9ASTR</name>
<dbReference type="PANTHER" id="PTHR34835:SF90">
    <property type="entry name" value="AMINOTRANSFERASE-LIKE PLANT MOBILE DOMAIN-CONTAINING PROTEIN"/>
    <property type="match status" value="1"/>
</dbReference>
<feature type="coiled-coil region" evidence="1">
    <location>
        <begin position="1260"/>
        <end position="1287"/>
    </location>
</feature>
<accession>A0AA38SFG9</accession>
<dbReference type="Gene3D" id="3.40.395.10">
    <property type="entry name" value="Adenoviral Proteinase, Chain A"/>
    <property type="match status" value="2"/>
</dbReference>
<feature type="region of interest" description="Disordered" evidence="2">
    <location>
        <begin position="467"/>
        <end position="572"/>
    </location>
</feature>
<keyword evidence="1" id="KW-0175">Coiled coil</keyword>
<feature type="region of interest" description="Disordered" evidence="2">
    <location>
        <begin position="943"/>
        <end position="970"/>
    </location>
</feature>
<proteinExistence type="predicted"/>
<comment type="caution">
    <text evidence="3">The sequence shown here is derived from an EMBL/GenBank/DDBJ whole genome shotgun (WGS) entry which is preliminary data.</text>
</comment>
<dbReference type="SUPFAM" id="SSF54001">
    <property type="entry name" value="Cysteine proteinases"/>
    <property type="match status" value="1"/>
</dbReference>
<dbReference type="InterPro" id="IPR038765">
    <property type="entry name" value="Papain-like_cys_pep_sf"/>
</dbReference>
<feature type="region of interest" description="Disordered" evidence="2">
    <location>
        <begin position="1636"/>
        <end position="1662"/>
    </location>
</feature>